<dbReference type="AlphaFoldDB" id="A0A9D3YFF6"/>
<dbReference type="GO" id="GO:0007165">
    <property type="term" value="P:signal transduction"/>
    <property type="evidence" value="ECO:0007669"/>
    <property type="project" value="TreeGrafter"/>
</dbReference>
<dbReference type="InterPro" id="IPR001611">
    <property type="entry name" value="Leu-rich_rpt"/>
</dbReference>
<evidence type="ECO:0000256" key="5">
    <source>
        <dbReference type="ARBA" id="ARBA00023136"/>
    </source>
</evidence>
<keyword evidence="5" id="KW-0472">Membrane</keyword>
<dbReference type="EMBL" id="JAIWYP010000015">
    <property type="protein sequence ID" value="KAH3699522.1"/>
    <property type="molecule type" value="Genomic_DNA"/>
</dbReference>
<reference evidence="6" key="1">
    <citation type="journal article" date="2019" name="bioRxiv">
        <title>The Genome of the Zebra Mussel, Dreissena polymorpha: A Resource for Invasive Species Research.</title>
        <authorList>
            <person name="McCartney M.A."/>
            <person name="Auch B."/>
            <person name="Kono T."/>
            <person name="Mallez S."/>
            <person name="Zhang Y."/>
            <person name="Obille A."/>
            <person name="Becker A."/>
            <person name="Abrahante J.E."/>
            <person name="Garbe J."/>
            <person name="Badalamenti J.P."/>
            <person name="Herman A."/>
            <person name="Mangelson H."/>
            <person name="Liachko I."/>
            <person name="Sullivan S."/>
            <person name="Sone E.D."/>
            <person name="Koren S."/>
            <person name="Silverstein K.A.T."/>
            <person name="Beckman K.B."/>
            <person name="Gohl D.M."/>
        </authorList>
    </citation>
    <scope>NUCLEOTIDE SEQUENCE</scope>
    <source>
        <strain evidence="6">Duluth1</strain>
        <tissue evidence="6">Whole animal</tissue>
    </source>
</reference>
<dbReference type="PANTHER" id="PTHR24365">
    <property type="entry name" value="TOLL-LIKE RECEPTOR"/>
    <property type="match status" value="1"/>
</dbReference>
<dbReference type="SUPFAM" id="SSF52058">
    <property type="entry name" value="L domain-like"/>
    <property type="match status" value="1"/>
</dbReference>
<comment type="caution">
    <text evidence="6">The sequence shown here is derived from an EMBL/GenBank/DDBJ whole genome shotgun (WGS) entry which is preliminary data.</text>
</comment>
<proteinExistence type="predicted"/>
<keyword evidence="3" id="KW-0732">Signal</keyword>
<protein>
    <submittedName>
        <fullName evidence="6">Uncharacterized protein</fullName>
    </submittedName>
</protein>
<evidence type="ECO:0000313" key="6">
    <source>
        <dbReference type="EMBL" id="KAH3699522.1"/>
    </source>
</evidence>
<evidence type="ECO:0000313" key="7">
    <source>
        <dbReference type="Proteomes" id="UP000828390"/>
    </source>
</evidence>
<keyword evidence="7" id="KW-1185">Reference proteome</keyword>
<sequence>MAMSDNDLVFTPYMLQTSCMINVRKLLGALQHSSHHPSRYNVEDTDDERKGCEERDFTRYPYMQEAFLMQLAANKWPCNYIQPNLRNITLETNLPKHLEFVDFHEGNIIYNEQINYNITPNANTIKHIDLSNDVFNIFTNQYGPFPNIEVSNLSRCYIMQIGEKSLNYPLKILRLDNNYLGNQLADSVGSSIFECLTSLKTLNLLAIGITILHRSTFAPLTNLTDLDLSNNNIGNLVMMLPSLTNLSQIDLHVNSLYTLARNIRTSLELNAKKLNSTFEIDLRNNSLDYSCENQDFLNWLYEHKSNMKTVFRLSDERIMDATCLEKEFSNLEGNCRSYTLLIVLCCIGIS</sequence>
<organism evidence="6 7">
    <name type="scientific">Dreissena polymorpha</name>
    <name type="common">Zebra mussel</name>
    <name type="synonym">Mytilus polymorpha</name>
    <dbReference type="NCBI Taxonomy" id="45954"/>
    <lineage>
        <taxon>Eukaryota</taxon>
        <taxon>Metazoa</taxon>
        <taxon>Spiralia</taxon>
        <taxon>Lophotrochozoa</taxon>
        <taxon>Mollusca</taxon>
        <taxon>Bivalvia</taxon>
        <taxon>Autobranchia</taxon>
        <taxon>Heteroconchia</taxon>
        <taxon>Euheterodonta</taxon>
        <taxon>Imparidentia</taxon>
        <taxon>Neoheterodontei</taxon>
        <taxon>Myida</taxon>
        <taxon>Dreissenoidea</taxon>
        <taxon>Dreissenidae</taxon>
        <taxon>Dreissena</taxon>
    </lineage>
</organism>
<dbReference type="PROSITE" id="PS51450">
    <property type="entry name" value="LRR"/>
    <property type="match status" value="1"/>
</dbReference>
<keyword evidence="4" id="KW-1133">Transmembrane helix</keyword>
<dbReference type="Gene3D" id="3.80.10.10">
    <property type="entry name" value="Ribonuclease Inhibitor"/>
    <property type="match status" value="1"/>
</dbReference>
<evidence type="ECO:0000256" key="3">
    <source>
        <dbReference type="ARBA" id="ARBA00022729"/>
    </source>
</evidence>
<dbReference type="InterPro" id="IPR032675">
    <property type="entry name" value="LRR_dom_sf"/>
</dbReference>
<dbReference type="Proteomes" id="UP000828390">
    <property type="component" value="Unassembled WGS sequence"/>
</dbReference>
<accession>A0A9D3YFF6</accession>
<dbReference type="GO" id="GO:0005886">
    <property type="term" value="C:plasma membrane"/>
    <property type="evidence" value="ECO:0007669"/>
    <property type="project" value="TreeGrafter"/>
</dbReference>
<reference evidence="6" key="2">
    <citation type="submission" date="2020-11" db="EMBL/GenBank/DDBJ databases">
        <authorList>
            <person name="McCartney M.A."/>
            <person name="Auch B."/>
            <person name="Kono T."/>
            <person name="Mallez S."/>
            <person name="Becker A."/>
            <person name="Gohl D.M."/>
            <person name="Silverstein K.A.T."/>
            <person name="Koren S."/>
            <person name="Bechman K.B."/>
            <person name="Herman A."/>
            <person name="Abrahante J.E."/>
            <person name="Garbe J."/>
        </authorList>
    </citation>
    <scope>NUCLEOTIDE SEQUENCE</scope>
    <source>
        <strain evidence="6">Duluth1</strain>
        <tissue evidence="6">Whole animal</tissue>
    </source>
</reference>
<dbReference type="GO" id="GO:0038023">
    <property type="term" value="F:signaling receptor activity"/>
    <property type="evidence" value="ECO:0007669"/>
    <property type="project" value="TreeGrafter"/>
</dbReference>
<dbReference type="PANTHER" id="PTHR24365:SF530">
    <property type="entry name" value="MSTPROX-RELATED"/>
    <property type="match status" value="1"/>
</dbReference>
<keyword evidence="2" id="KW-0812">Transmembrane</keyword>
<name>A0A9D3YFF6_DREPO</name>
<evidence type="ECO:0000256" key="2">
    <source>
        <dbReference type="ARBA" id="ARBA00022692"/>
    </source>
</evidence>
<evidence type="ECO:0000256" key="4">
    <source>
        <dbReference type="ARBA" id="ARBA00022989"/>
    </source>
</evidence>
<comment type="subcellular location">
    <subcellularLocation>
        <location evidence="1">Membrane</location>
        <topology evidence="1">Single-pass membrane protein</topology>
    </subcellularLocation>
</comment>
<gene>
    <name evidence="6" type="ORF">DPMN_074478</name>
</gene>
<evidence type="ECO:0000256" key="1">
    <source>
        <dbReference type="ARBA" id="ARBA00004167"/>
    </source>
</evidence>